<gene>
    <name evidence="1" type="ORF">JZO67_005271</name>
</gene>
<organism evidence="1 2">
    <name type="scientific">Candidatus Enterococcus ferrettii</name>
    <dbReference type="NCBI Taxonomy" id="2815324"/>
    <lineage>
        <taxon>Bacteria</taxon>
        <taxon>Bacillati</taxon>
        <taxon>Bacillota</taxon>
        <taxon>Bacilli</taxon>
        <taxon>Lactobacillales</taxon>
        <taxon>Enterococcaceae</taxon>
        <taxon>Enterococcus</taxon>
    </lineage>
</organism>
<evidence type="ECO:0000313" key="2">
    <source>
        <dbReference type="Proteomes" id="UP000664357"/>
    </source>
</evidence>
<dbReference type="EMBL" id="JAFREL020000008">
    <property type="protein sequence ID" value="MEO1773287.1"/>
    <property type="molecule type" value="Genomic_DNA"/>
</dbReference>
<reference evidence="1 2" key="1">
    <citation type="submission" date="2024-02" db="EMBL/GenBank/DDBJ databases">
        <title>The Genome Sequence of Enterococcus sp. DIV0159.</title>
        <authorList>
            <person name="Earl A."/>
            <person name="Manson A."/>
            <person name="Gilmore M."/>
            <person name="Sanders J."/>
            <person name="Shea T."/>
            <person name="Howe W."/>
            <person name="Livny J."/>
            <person name="Cuomo C."/>
            <person name="Neafsey D."/>
            <person name="Birren B."/>
        </authorList>
    </citation>
    <scope>NUCLEOTIDE SEQUENCE [LARGE SCALE GENOMIC DNA]</scope>
    <source>
        <strain evidence="1 2">665A</strain>
    </source>
</reference>
<name>A0ABV0F1D4_9ENTE</name>
<proteinExistence type="predicted"/>
<dbReference type="Proteomes" id="UP000664357">
    <property type="component" value="Unassembled WGS sequence"/>
</dbReference>
<protein>
    <submittedName>
        <fullName evidence="1">Uncharacterized protein</fullName>
    </submittedName>
</protein>
<comment type="caution">
    <text evidence="1">The sequence shown here is derived from an EMBL/GenBank/DDBJ whole genome shotgun (WGS) entry which is preliminary data.</text>
</comment>
<accession>A0ABV0F1D4</accession>
<sequence length="56" mass="6470">MQWFEKGSISFLVPSGVAYAEEETIVTNDREVVTETFVIDGVQERVAFCERLRCRK</sequence>
<evidence type="ECO:0000313" key="1">
    <source>
        <dbReference type="EMBL" id="MEO1773287.1"/>
    </source>
</evidence>
<keyword evidence="2" id="KW-1185">Reference proteome</keyword>